<comment type="caution">
    <text evidence="1">The sequence shown here is derived from an EMBL/GenBank/DDBJ whole genome shotgun (WGS) entry which is preliminary data.</text>
</comment>
<reference evidence="1 2" key="1">
    <citation type="submission" date="2020-05" db="EMBL/GenBank/DDBJ databases">
        <title>Comparative genomic analysis of denitrifying bacteria from Halomonas genus.</title>
        <authorList>
            <person name="Wang L."/>
            <person name="Shao Z."/>
        </authorList>
    </citation>
    <scope>NUCLEOTIDE SEQUENCE [LARGE SCALE GENOMIC DNA]</scope>
    <source>
        <strain evidence="1 2">A4</strain>
    </source>
</reference>
<sequence>MRRLSTRYGFAYYGEWGRILAGRLTGGAAGEALIRQGIEQLRQQHAGARLPFWLALLAEVLAETGRPEEARRVLGEARTWAETHGDRWWLAELWRLEATLCPAGEAKPHLERALACATEQGALALQLRSALDLARRGPAANHPETARDRLAALRAQAAGGNPAELAAVDALLDQVHG</sequence>
<accession>A0ABS9PB20</accession>
<name>A0ABS9PB20_9GAMM</name>
<protein>
    <submittedName>
        <fullName evidence="1">Uncharacterized protein</fullName>
    </submittedName>
</protein>
<evidence type="ECO:0000313" key="1">
    <source>
        <dbReference type="EMBL" id="MCG6658970.1"/>
    </source>
</evidence>
<dbReference type="Proteomes" id="UP000814385">
    <property type="component" value="Unassembled WGS sequence"/>
</dbReference>
<keyword evidence="2" id="KW-1185">Reference proteome</keyword>
<organism evidence="1 2">
    <name type="scientific">Billgrantia campisalis</name>
    <dbReference type="NCBI Taxonomy" id="74661"/>
    <lineage>
        <taxon>Bacteria</taxon>
        <taxon>Pseudomonadati</taxon>
        <taxon>Pseudomonadota</taxon>
        <taxon>Gammaproteobacteria</taxon>
        <taxon>Oceanospirillales</taxon>
        <taxon>Halomonadaceae</taxon>
        <taxon>Billgrantia</taxon>
    </lineage>
</organism>
<dbReference type="RefSeq" id="WP_238978117.1">
    <property type="nucleotide sequence ID" value="NZ_JABFUC010000012.1"/>
</dbReference>
<gene>
    <name evidence="1" type="ORF">HOP52_14510</name>
</gene>
<dbReference type="EMBL" id="JABFUC010000012">
    <property type="protein sequence ID" value="MCG6658970.1"/>
    <property type="molecule type" value="Genomic_DNA"/>
</dbReference>
<evidence type="ECO:0000313" key="2">
    <source>
        <dbReference type="Proteomes" id="UP000814385"/>
    </source>
</evidence>
<proteinExistence type="predicted"/>